<dbReference type="EMBL" id="MQVR01000034">
    <property type="protein sequence ID" value="OKL53914.1"/>
    <property type="molecule type" value="Genomic_DNA"/>
</dbReference>
<comment type="similarity">
    <text evidence="8">Belongs to the TRAP transporter small permease family.</text>
</comment>
<dbReference type="STRING" id="208480.SAMN02910418_02298"/>
<dbReference type="OrthoDB" id="4544352at2"/>
<feature type="transmembrane region" description="Helical" evidence="10">
    <location>
        <begin position="128"/>
        <end position="151"/>
    </location>
</feature>
<name>A0A1Q5Q229_9ACTO</name>
<feature type="domain" description="Tripartite ATP-independent periplasmic transporters DctQ component" evidence="11">
    <location>
        <begin position="23"/>
        <end position="155"/>
    </location>
</feature>
<evidence type="ECO:0000256" key="2">
    <source>
        <dbReference type="ARBA" id="ARBA00022448"/>
    </source>
</evidence>
<dbReference type="AlphaFoldDB" id="A0A1Q5Q229"/>
<evidence type="ECO:0000256" key="5">
    <source>
        <dbReference type="ARBA" id="ARBA00022692"/>
    </source>
</evidence>
<feature type="transmembrane region" description="Helical" evidence="10">
    <location>
        <begin position="86"/>
        <end position="108"/>
    </location>
</feature>
<dbReference type="GO" id="GO:0022857">
    <property type="term" value="F:transmembrane transporter activity"/>
    <property type="evidence" value="ECO:0007669"/>
    <property type="project" value="TreeGrafter"/>
</dbReference>
<keyword evidence="4" id="KW-0997">Cell inner membrane</keyword>
<evidence type="ECO:0000256" key="1">
    <source>
        <dbReference type="ARBA" id="ARBA00004429"/>
    </source>
</evidence>
<evidence type="ECO:0000256" key="8">
    <source>
        <dbReference type="ARBA" id="ARBA00038436"/>
    </source>
</evidence>
<dbReference type="PANTHER" id="PTHR35011">
    <property type="entry name" value="2,3-DIKETO-L-GULONATE TRAP TRANSPORTER SMALL PERMEASE PROTEIN YIAM"/>
    <property type="match status" value="1"/>
</dbReference>
<sequence>MERFIRILASALGIMATLATLVMMIAIAIDVVFRALYNRSVPGVLEISETALVTAVFLGLAYTGATNSHIAVDLLTERLPARVTRWVLTVAWGLSSVFLGWITYATFVRATAAFGARETRMGLVSWPIWPARWIIVVGLAAMLLVSLVNLVRTARGKEVLGVDEPMTDAPQHPYEYVTGSTESAKTAEGDES</sequence>
<dbReference type="GO" id="GO:0005886">
    <property type="term" value="C:plasma membrane"/>
    <property type="evidence" value="ECO:0007669"/>
    <property type="project" value="UniProtKB-SubCell"/>
</dbReference>
<evidence type="ECO:0000256" key="4">
    <source>
        <dbReference type="ARBA" id="ARBA00022519"/>
    </source>
</evidence>
<proteinExistence type="inferred from homology"/>
<organism evidence="12 13">
    <name type="scientific">Bowdeniella nasicola</name>
    <dbReference type="NCBI Taxonomy" id="208480"/>
    <lineage>
        <taxon>Bacteria</taxon>
        <taxon>Bacillati</taxon>
        <taxon>Actinomycetota</taxon>
        <taxon>Actinomycetes</taxon>
        <taxon>Actinomycetales</taxon>
        <taxon>Actinomycetaceae</taxon>
        <taxon>Bowdeniella</taxon>
    </lineage>
</organism>
<dbReference type="Proteomes" id="UP000185628">
    <property type="component" value="Unassembled WGS sequence"/>
</dbReference>
<comment type="caution">
    <text evidence="12">The sequence shown here is derived from an EMBL/GenBank/DDBJ whole genome shotgun (WGS) entry which is preliminary data.</text>
</comment>
<reference evidence="13" key="1">
    <citation type="submission" date="2016-12" db="EMBL/GenBank/DDBJ databases">
        <authorList>
            <person name="Meng X."/>
        </authorList>
    </citation>
    <scope>NUCLEOTIDE SEQUENCE [LARGE SCALE GENOMIC DNA]</scope>
    <source>
        <strain evidence="13">DSM 19116</strain>
    </source>
</reference>
<comment type="subcellular location">
    <subcellularLocation>
        <location evidence="1">Cell inner membrane</location>
        <topology evidence="1">Multi-pass membrane protein</topology>
    </subcellularLocation>
</comment>
<keyword evidence="7 10" id="KW-0472">Membrane</keyword>
<keyword evidence="2" id="KW-0813">Transport</keyword>
<accession>A0A1Q5Q229</accession>
<evidence type="ECO:0000259" key="11">
    <source>
        <dbReference type="Pfam" id="PF04290"/>
    </source>
</evidence>
<keyword evidence="6 10" id="KW-1133">Transmembrane helix</keyword>
<dbReference type="RefSeq" id="WP_073716632.1">
    <property type="nucleotide sequence ID" value="NZ_MQVR01000034.1"/>
</dbReference>
<evidence type="ECO:0000256" key="10">
    <source>
        <dbReference type="SAM" id="Phobius"/>
    </source>
</evidence>
<evidence type="ECO:0000313" key="12">
    <source>
        <dbReference type="EMBL" id="OKL53914.1"/>
    </source>
</evidence>
<feature type="transmembrane region" description="Helical" evidence="10">
    <location>
        <begin position="43"/>
        <end position="65"/>
    </location>
</feature>
<dbReference type="Pfam" id="PF04290">
    <property type="entry name" value="DctQ"/>
    <property type="match status" value="1"/>
</dbReference>
<evidence type="ECO:0000256" key="9">
    <source>
        <dbReference type="SAM" id="MobiDB-lite"/>
    </source>
</evidence>
<keyword evidence="13" id="KW-1185">Reference proteome</keyword>
<dbReference type="GO" id="GO:0015740">
    <property type="term" value="P:C4-dicarboxylate transport"/>
    <property type="evidence" value="ECO:0007669"/>
    <property type="project" value="TreeGrafter"/>
</dbReference>
<evidence type="ECO:0000313" key="13">
    <source>
        <dbReference type="Proteomes" id="UP000185628"/>
    </source>
</evidence>
<keyword evidence="3" id="KW-1003">Cell membrane</keyword>
<dbReference type="InterPro" id="IPR055348">
    <property type="entry name" value="DctQ"/>
</dbReference>
<protein>
    <recommendedName>
        <fullName evidence="11">Tripartite ATP-independent periplasmic transporters DctQ component domain-containing protein</fullName>
    </recommendedName>
</protein>
<evidence type="ECO:0000256" key="7">
    <source>
        <dbReference type="ARBA" id="ARBA00023136"/>
    </source>
</evidence>
<feature type="region of interest" description="Disordered" evidence="9">
    <location>
        <begin position="167"/>
        <end position="192"/>
    </location>
</feature>
<dbReference type="InterPro" id="IPR007387">
    <property type="entry name" value="TRAP_DctQ"/>
</dbReference>
<feature type="transmembrane region" description="Helical" evidence="10">
    <location>
        <begin position="12"/>
        <end position="37"/>
    </location>
</feature>
<gene>
    <name evidence="12" type="ORF">BSZ39_06875</name>
</gene>
<evidence type="ECO:0000256" key="6">
    <source>
        <dbReference type="ARBA" id="ARBA00022989"/>
    </source>
</evidence>
<evidence type="ECO:0000256" key="3">
    <source>
        <dbReference type="ARBA" id="ARBA00022475"/>
    </source>
</evidence>
<dbReference type="PANTHER" id="PTHR35011:SF10">
    <property type="entry name" value="TRAP TRANSPORTER SMALL PERMEASE PROTEIN"/>
    <property type="match status" value="1"/>
</dbReference>
<keyword evidence="5 10" id="KW-0812">Transmembrane</keyword>